<gene>
    <name evidence="3" type="ORF">BU26DRAFT_501102</name>
</gene>
<feature type="compositionally biased region" description="Polar residues" evidence="1">
    <location>
        <begin position="1"/>
        <end position="13"/>
    </location>
</feature>
<feature type="transmembrane region" description="Helical" evidence="2">
    <location>
        <begin position="24"/>
        <end position="44"/>
    </location>
</feature>
<dbReference type="AlphaFoldDB" id="A0A6A6IQH7"/>
<keyword evidence="2" id="KW-0472">Membrane</keyword>
<keyword evidence="2" id="KW-0812">Transmembrane</keyword>
<evidence type="ECO:0000256" key="1">
    <source>
        <dbReference type="SAM" id="MobiDB-lite"/>
    </source>
</evidence>
<accession>A0A6A6IQH7</accession>
<feature type="region of interest" description="Disordered" evidence="1">
    <location>
        <begin position="1"/>
        <end position="24"/>
    </location>
</feature>
<dbReference type="RefSeq" id="XP_033687809.1">
    <property type="nucleotide sequence ID" value="XM_033826546.1"/>
</dbReference>
<dbReference type="GeneID" id="54579876"/>
<reference evidence="3" key="1">
    <citation type="journal article" date="2020" name="Stud. Mycol.">
        <title>101 Dothideomycetes genomes: a test case for predicting lifestyles and emergence of pathogens.</title>
        <authorList>
            <person name="Haridas S."/>
            <person name="Albert R."/>
            <person name="Binder M."/>
            <person name="Bloem J."/>
            <person name="Labutti K."/>
            <person name="Salamov A."/>
            <person name="Andreopoulos B."/>
            <person name="Baker S."/>
            <person name="Barry K."/>
            <person name="Bills G."/>
            <person name="Bluhm B."/>
            <person name="Cannon C."/>
            <person name="Castanera R."/>
            <person name="Culley D."/>
            <person name="Daum C."/>
            <person name="Ezra D."/>
            <person name="Gonzalez J."/>
            <person name="Henrissat B."/>
            <person name="Kuo A."/>
            <person name="Liang C."/>
            <person name="Lipzen A."/>
            <person name="Lutzoni F."/>
            <person name="Magnuson J."/>
            <person name="Mondo S."/>
            <person name="Nolan M."/>
            <person name="Ohm R."/>
            <person name="Pangilinan J."/>
            <person name="Park H.-J."/>
            <person name="Ramirez L."/>
            <person name="Alfaro M."/>
            <person name="Sun H."/>
            <person name="Tritt A."/>
            <person name="Yoshinaga Y."/>
            <person name="Zwiers L.-H."/>
            <person name="Turgeon B."/>
            <person name="Goodwin S."/>
            <person name="Spatafora J."/>
            <person name="Crous P."/>
            <person name="Grigoriev I."/>
        </authorList>
    </citation>
    <scope>NUCLEOTIDE SEQUENCE</scope>
    <source>
        <strain evidence="3">CBS 122368</strain>
    </source>
</reference>
<sequence>MRSLAYNRSQSPASMAKGAETPSAFAPPSAASGIIGALAPYWAVSRRKEERRWRASPPACAARSLGLGPSLPASSPRARIRHPSNRCLAAVSLGWARRRLPAALTPLPRGPKCLGSNWLHEATDGL</sequence>
<organism evidence="3 4">
    <name type="scientific">Trematosphaeria pertusa</name>
    <dbReference type="NCBI Taxonomy" id="390896"/>
    <lineage>
        <taxon>Eukaryota</taxon>
        <taxon>Fungi</taxon>
        <taxon>Dikarya</taxon>
        <taxon>Ascomycota</taxon>
        <taxon>Pezizomycotina</taxon>
        <taxon>Dothideomycetes</taxon>
        <taxon>Pleosporomycetidae</taxon>
        <taxon>Pleosporales</taxon>
        <taxon>Massarineae</taxon>
        <taxon>Trematosphaeriaceae</taxon>
        <taxon>Trematosphaeria</taxon>
    </lineage>
</organism>
<protein>
    <submittedName>
        <fullName evidence="3">Uncharacterized protein</fullName>
    </submittedName>
</protein>
<evidence type="ECO:0000313" key="3">
    <source>
        <dbReference type="EMBL" id="KAF2252805.1"/>
    </source>
</evidence>
<keyword evidence="2" id="KW-1133">Transmembrane helix</keyword>
<evidence type="ECO:0000256" key="2">
    <source>
        <dbReference type="SAM" id="Phobius"/>
    </source>
</evidence>
<evidence type="ECO:0000313" key="4">
    <source>
        <dbReference type="Proteomes" id="UP000800094"/>
    </source>
</evidence>
<proteinExistence type="predicted"/>
<keyword evidence="4" id="KW-1185">Reference proteome</keyword>
<dbReference type="Proteomes" id="UP000800094">
    <property type="component" value="Unassembled WGS sequence"/>
</dbReference>
<dbReference type="EMBL" id="ML987191">
    <property type="protein sequence ID" value="KAF2252805.1"/>
    <property type="molecule type" value="Genomic_DNA"/>
</dbReference>
<name>A0A6A6IQH7_9PLEO</name>